<organism evidence="3 4">
    <name type="scientific">Bifidobacterium jacchi</name>
    <dbReference type="NCBI Taxonomy" id="2490545"/>
    <lineage>
        <taxon>Bacteria</taxon>
        <taxon>Bacillati</taxon>
        <taxon>Actinomycetota</taxon>
        <taxon>Actinomycetes</taxon>
        <taxon>Bifidobacteriales</taxon>
        <taxon>Bifidobacteriaceae</taxon>
        <taxon>Bifidobacterium</taxon>
    </lineage>
</organism>
<protein>
    <submittedName>
        <fullName evidence="3">FMN-binding protein</fullName>
    </submittedName>
</protein>
<dbReference type="AlphaFoldDB" id="A0A5N5RM80"/>
<feature type="domain" description="FMN-binding" evidence="2">
    <location>
        <begin position="117"/>
        <end position="193"/>
    </location>
</feature>
<feature type="region of interest" description="Disordered" evidence="1">
    <location>
        <begin position="61"/>
        <end position="111"/>
    </location>
</feature>
<name>A0A5N5RM80_9BIFI</name>
<proteinExistence type="predicted"/>
<feature type="compositionally biased region" description="Low complexity" evidence="1">
    <location>
        <begin position="61"/>
        <end position="102"/>
    </location>
</feature>
<accession>A0A5N5RM80</accession>
<dbReference type="GO" id="GO:0016020">
    <property type="term" value="C:membrane"/>
    <property type="evidence" value="ECO:0007669"/>
    <property type="project" value="InterPro"/>
</dbReference>
<keyword evidence="4" id="KW-1185">Reference proteome</keyword>
<dbReference type="InterPro" id="IPR007329">
    <property type="entry name" value="FMN-bd"/>
</dbReference>
<reference evidence="3 4" key="1">
    <citation type="journal article" date="2019" name="Int. J. Syst. Evol. Microbiol.">
        <title>Bifidobacterium jacchi sp. nov., isolated from the faeces of a baby common marmoset (Callithrix jacchus).</title>
        <authorList>
            <person name="Modesto M."/>
            <person name="Watanabe K."/>
            <person name="Arita M."/>
            <person name="Satti M."/>
            <person name="Oki K."/>
            <person name="Sciavilla P."/>
            <person name="Patavino C."/>
            <person name="Camma C."/>
            <person name="Michelini S."/>
            <person name="Sgorbati B."/>
            <person name="Mattarelli P."/>
        </authorList>
    </citation>
    <scope>NUCLEOTIDE SEQUENCE [LARGE SCALE GENOMIC DNA]</scope>
    <source>
        <strain evidence="3 4">MRM 9.3</strain>
    </source>
</reference>
<dbReference type="OrthoDB" id="8099475at2"/>
<dbReference type="Pfam" id="PF04205">
    <property type="entry name" value="FMN_bind"/>
    <property type="match status" value="1"/>
</dbReference>
<dbReference type="EMBL" id="RQSP01000007">
    <property type="protein sequence ID" value="KAB5607851.1"/>
    <property type="molecule type" value="Genomic_DNA"/>
</dbReference>
<evidence type="ECO:0000313" key="3">
    <source>
        <dbReference type="EMBL" id="KAB5607851.1"/>
    </source>
</evidence>
<evidence type="ECO:0000256" key="1">
    <source>
        <dbReference type="SAM" id="MobiDB-lite"/>
    </source>
</evidence>
<dbReference type="Gene3D" id="3.90.1010.20">
    <property type="match status" value="1"/>
</dbReference>
<dbReference type="GO" id="GO:0010181">
    <property type="term" value="F:FMN binding"/>
    <property type="evidence" value="ECO:0007669"/>
    <property type="project" value="InterPro"/>
</dbReference>
<sequence length="198" mass="19894">MTYSACPTRRFITCMLTCMKGIIMKATITKAAIAAVAGLAIVADAFLLFVKPHLAQQGASSALSQSGSGTASSGNGSSGSGSSAGSDGSSGSDDSSSSASSGELQDGTYTSVASPNAYGEIQLQVTVKGGRITDIATIKMPTHGRSQSVNAQAIPELTDRAISAQSAEIQFVSGATETSTAFVNSLQDAINQSLNAAK</sequence>
<evidence type="ECO:0000313" key="4">
    <source>
        <dbReference type="Proteomes" id="UP000326336"/>
    </source>
</evidence>
<dbReference type="SMART" id="SM00900">
    <property type="entry name" value="FMN_bind"/>
    <property type="match status" value="1"/>
</dbReference>
<comment type="caution">
    <text evidence="3">The sequence shown here is derived from an EMBL/GenBank/DDBJ whole genome shotgun (WGS) entry which is preliminary data.</text>
</comment>
<dbReference type="Proteomes" id="UP000326336">
    <property type="component" value="Unassembled WGS sequence"/>
</dbReference>
<evidence type="ECO:0000259" key="2">
    <source>
        <dbReference type="SMART" id="SM00900"/>
    </source>
</evidence>
<gene>
    <name evidence="3" type="ORF">EHS19_03515</name>
</gene>